<dbReference type="Proteomes" id="UP000462055">
    <property type="component" value="Unassembled WGS sequence"/>
</dbReference>
<dbReference type="AlphaFoldDB" id="A0A6I4MHW6"/>
<evidence type="ECO:0000313" key="1">
    <source>
        <dbReference type="EMBL" id="MWA05323.1"/>
    </source>
</evidence>
<evidence type="ECO:0000313" key="2">
    <source>
        <dbReference type="Proteomes" id="UP000462055"/>
    </source>
</evidence>
<sequence length="366" mass="37946">MTPVVWSGIECPAVVVSVVGTSIGPFSNMLHVIDENGEVWSGELWAGAPGGFVVPPGSWVRQGPPAAGVTAAVGVGVLNMEGSEPRPTWVFVVGSDGRLWARTAEDREGEVRWTWVDHGAPGGGPISTAAAPVAVDFFGGPPAVHVLGDDGRLWMRSLAGGDWRWTDRGVPQGQPIFAIVGAAAPGGAGFLPVAVTVTGDGHLWADVPEGDAFPWTDLGTPDATERIGAGIGVGVEDAGSTALRIVGVGAPSGQVWSSRWEPGRPPLWTPHGRPGDQRIRAGLGTVPDADRTGHLTAVIGHDRQVWVVPSASEGGAWTRWDPPTASTAIACGKAVSLGRPCAVVLDDQRHVHIVSPAPEPEDGEMR</sequence>
<accession>A0A6I4MHW6</accession>
<reference evidence="1" key="1">
    <citation type="submission" date="2019-12" db="EMBL/GenBank/DDBJ databases">
        <title>Actinomadura physcomitrii sp. nov., a novel actinomycete isolated from moss [Physcomitrium sphaericum (Ludw) Fuernr].</title>
        <authorList>
            <person name="Zhuang X."/>
        </authorList>
    </citation>
    <scope>NUCLEOTIDE SEQUENCE [LARGE SCALE GENOMIC DNA]</scope>
    <source>
        <strain evidence="1">LD22</strain>
    </source>
</reference>
<name>A0A6I4MHW6_9ACTN</name>
<keyword evidence="2" id="KW-1185">Reference proteome</keyword>
<gene>
    <name evidence="1" type="ORF">F8568_034170</name>
</gene>
<dbReference type="RefSeq" id="WP_151597822.1">
    <property type="nucleotide sequence ID" value="NZ_WBMS02000036.1"/>
</dbReference>
<proteinExistence type="predicted"/>
<organism evidence="1 2">
    <name type="scientific">Actinomadura physcomitrii</name>
    <dbReference type="NCBI Taxonomy" id="2650748"/>
    <lineage>
        <taxon>Bacteria</taxon>
        <taxon>Bacillati</taxon>
        <taxon>Actinomycetota</taxon>
        <taxon>Actinomycetes</taxon>
        <taxon>Streptosporangiales</taxon>
        <taxon>Thermomonosporaceae</taxon>
        <taxon>Actinomadura</taxon>
    </lineage>
</organism>
<dbReference type="EMBL" id="WBMS02000036">
    <property type="protein sequence ID" value="MWA05323.1"/>
    <property type="molecule type" value="Genomic_DNA"/>
</dbReference>
<dbReference type="SUPFAM" id="SSF89372">
    <property type="entry name" value="Fucose-specific lectin"/>
    <property type="match status" value="2"/>
</dbReference>
<protein>
    <submittedName>
        <fullName evidence="1">Uncharacterized protein</fullName>
    </submittedName>
</protein>
<comment type="caution">
    <text evidence="1">The sequence shown here is derived from an EMBL/GenBank/DDBJ whole genome shotgun (WGS) entry which is preliminary data.</text>
</comment>